<sequence>MAVIAAAWSGNSVLLAKEERSWLPEALRLLLYKLSDRQIWAALDGMKVRPGGWLERCLWQLTATQRLAIGGSGDRGLRSTLAAKRCRCDGVRRL</sequence>
<accession>A0AAV8RDQ4</accession>
<evidence type="ECO:0000313" key="2">
    <source>
        <dbReference type="Proteomes" id="UP001222027"/>
    </source>
</evidence>
<dbReference type="EMBL" id="JAQQAF010000003">
    <property type="protein sequence ID" value="KAJ8498306.1"/>
    <property type="molecule type" value="Genomic_DNA"/>
</dbReference>
<organism evidence="1 2">
    <name type="scientific">Ensete ventricosum</name>
    <name type="common">Abyssinian banana</name>
    <name type="synonym">Musa ensete</name>
    <dbReference type="NCBI Taxonomy" id="4639"/>
    <lineage>
        <taxon>Eukaryota</taxon>
        <taxon>Viridiplantae</taxon>
        <taxon>Streptophyta</taxon>
        <taxon>Embryophyta</taxon>
        <taxon>Tracheophyta</taxon>
        <taxon>Spermatophyta</taxon>
        <taxon>Magnoliopsida</taxon>
        <taxon>Liliopsida</taxon>
        <taxon>Zingiberales</taxon>
        <taxon>Musaceae</taxon>
        <taxon>Ensete</taxon>
    </lineage>
</organism>
<protein>
    <submittedName>
        <fullName evidence="1">Uncharacterized protein</fullName>
    </submittedName>
</protein>
<dbReference type="AlphaFoldDB" id="A0AAV8RDQ4"/>
<keyword evidence="2" id="KW-1185">Reference proteome</keyword>
<evidence type="ECO:0000313" key="1">
    <source>
        <dbReference type="EMBL" id="KAJ8498306.1"/>
    </source>
</evidence>
<comment type="caution">
    <text evidence="1">The sequence shown here is derived from an EMBL/GenBank/DDBJ whole genome shotgun (WGS) entry which is preliminary data.</text>
</comment>
<name>A0AAV8RDQ4_ENSVE</name>
<gene>
    <name evidence="1" type="ORF">OPV22_008858</name>
</gene>
<reference evidence="1 2" key="1">
    <citation type="submission" date="2022-12" db="EMBL/GenBank/DDBJ databases">
        <title>Chromosome-scale assembly of the Ensete ventricosum genome.</title>
        <authorList>
            <person name="Dussert Y."/>
            <person name="Stocks J."/>
            <person name="Wendawek A."/>
            <person name="Woldeyes F."/>
            <person name="Nichols R.A."/>
            <person name="Borrell J.S."/>
        </authorList>
    </citation>
    <scope>NUCLEOTIDE SEQUENCE [LARGE SCALE GENOMIC DNA]</scope>
    <source>
        <strain evidence="2">cv. Maze</strain>
        <tissue evidence="1">Seeds</tissue>
    </source>
</reference>
<proteinExistence type="predicted"/>
<dbReference type="Proteomes" id="UP001222027">
    <property type="component" value="Unassembled WGS sequence"/>
</dbReference>